<name>A0AAW1DGN1_9HEMI</name>
<feature type="transmembrane region" description="Helical" evidence="11">
    <location>
        <begin position="845"/>
        <end position="866"/>
    </location>
</feature>
<feature type="transmembrane region" description="Helical" evidence="11">
    <location>
        <begin position="413"/>
        <end position="432"/>
    </location>
</feature>
<dbReference type="Gene3D" id="3.40.720.10">
    <property type="entry name" value="Alkaline Phosphatase, subunit A"/>
    <property type="match status" value="1"/>
</dbReference>
<keyword evidence="8 11" id="KW-1133">Transmembrane helix</keyword>
<evidence type="ECO:0000256" key="3">
    <source>
        <dbReference type="ARBA" id="ARBA00005315"/>
    </source>
</evidence>
<reference evidence="13 14" key="1">
    <citation type="submission" date="2022-12" db="EMBL/GenBank/DDBJ databases">
        <title>Chromosome-level genome assembly of true bugs.</title>
        <authorList>
            <person name="Ma L."/>
            <person name="Li H."/>
        </authorList>
    </citation>
    <scope>NUCLEOTIDE SEQUENCE [LARGE SCALE GENOMIC DNA]</scope>
    <source>
        <strain evidence="13">Lab_2022b</strain>
    </source>
</reference>
<dbReference type="InterPro" id="IPR017850">
    <property type="entry name" value="Alkaline_phosphatase_core_sf"/>
</dbReference>
<keyword evidence="4" id="KW-0337">GPI-anchor biosynthesis</keyword>
<feature type="transmembrane region" description="Helical" evidence="11">
    <location>
        <begin position="653"/>
        <end position="674"/>
    </location>
</feature>
<feature type="transmembrane region" description="Helical" evidence="11">
    <location>
        <begin position="7"/>
        <end position="29"/>
    </location>
</feature>
<dbReference type="Pfam" id="PF01663">
    <property type="entry name" value="Phosphodiest"/>
    <property type="match status" value="1"/>
</dbReference>
<keyword evidence="7" id="KW-0256">Endoplasmic reticulum</keyword>
<dbReference type="AlphaFoldDB" id="A0AAW1DGN1"/>
<dbReference type="SUPFAM" id="SSF53649">
    <property type="entry name" value="Alkaline phosphatase-like"/>
    <property type="match status" value="1"/>
</dbReference>
<evidence type="ECO:0000256" key="8">
    <source>
        <dbReference type="ARBA" id="ARBA00022989"/>
    </source>
</evidence>
<accession>A0AAW1DGN1</accession>
<gene>
    <name evidence="13" type="ORF">O3M35_004997</name>
</gene>
<feature type="transmembrane region" description="Helical" evidence="11">
    <location>
        <begin position="807"/>
        <end position="825"/>
    </location>
</feature>
<evidence type="ECO:0000256" key="1">
    <source>
        <dbReference type="ARBA" id="ARBA00004477"/>
    </source>
</evidence>
<dbReference type="InterPro" id="IPR045687">
    <property type="entry name" value="PIGG/GPI7_C"/>
</dbReference>
<evidence type="ECO:0000256" key="5">
    <source>
        <dbReference type="ARBA" id="ARBA00022679"/>
    </source>
</evidence>
<feature type="transmembrane region" description="Helical" evidence="11">
    <location>
        <begin position="534"/>
        <end position="559"/>
    </location>
</feature>
<evidence type="ECO:0000256" key="4">
    <source>
        <dbReference type="ARBA" id="ARBA00022502"/>
    </source>
</evidence>
<evidence type="ECO:0000256" key="2">
    <source>
        <dbReference type="ARBA" id="ARBA00004687"/>
    </source>
</evidence>
<keyword evidence="14" id="KW-1185">Reference proteome</keyword>
<proteinExistence type="inferred from homology"/>
<evidence type="ECO:0000256" key="6">
    <source>
        <dbReference type="ARBA" id="ARBA00022692"/>
    </source>
</evidence>
<protein>
    <recommendedName>
        <fullName evidence="12">GPI ethanolamine phosphate transferase 2 C-terminal domain-containing protein</fullName>
    </recommendedName>
</protein>
<dbReference type="PANTHER" id="PTHR23072">
    <property type="entry name" value="PHOSPHATIDYLINOSITOL GLYCAN-RELATED"/>
    <property type="match status" value="1"/>
</dbReference>
<dbReference type="CDD" id="cd16024">
    <property type="entry name" value="GPI_EPT_2"/>
    <property type="match status" value="1"/>
</dbReference>
<evidence type="ECO:0000259" key="12">
    <source>
        <dbReference type="Pfam" id="PF19316"/>
    </source>
</evidence>
<dbReference type="InterPro" id="IPR039527">
    <property type="entry name" value="PIGG/GPI7"/>
</dbReference>
<dbReference type="GO" id="GO:0051267">
    <property type="term" value="F:CP2 mannose-ethanolamine phosphotransferase activity"/>
    <property type="evidence" value="ECO:0007669"/>
    <property type="project" value="TreeGrafter"/>
</dbReference>
<feature type="transmembrane region" description="Helical" evidence="11">
    <location>
        <begin position="589"/>
        <end position="608"/>
    </location>
</feature>
<organism evidence="13 14">
    <name type="scientific">Rhynocoris fuscipes</name>
    <dbReference type="NCBI Taxonomy" id="488301"/>
    <lineage>
        <taxon>Eukaryota</taxon>
        <taxon>Metazoa</taxon>
        <taxon>Ecdysozoa</taxon>
        <taxon>Arthropoda</taxon>
        <taxon>Hexapoda</taxon>
        <taxon>Insecta</taxon>
        <taxon>Pterygota</taxon>
        <taxon>Neoptera</taxon>
        <taxon>Paraneoptera</taxon>
        <taxon>Hemiptera</taxon>
        <taxon>Heteroptera</taxon>
        <taxon>Panheteroptera</taxon>
        <taxon>Cimicomorpha</taxon>
        <taxon>Reduviidae</taxon>
        <taxon>Harpactorinae</taxon>
        <taxon>Harpactorini</taxon>
        <taxon>Rhynocoris</taxon>
    </lineage>
</organism>
<feature type="transmembrane region" description="Helical" evidence="11">
    <location>
        <begin position="444"/>
        <end position="464"/>
    </location>
</feature>
<feature type="domain" description="GPI ethanolamine phosphate transferase 2 C-terminal" evidence="12">
    <location>
        <begin position="499"/>
        <end position="857"/>
    </location>
</feature>
<dbReference type="PANTHER" id="PTHR23072:SF0">
    <property type="entry name" value="GPI ETHANOLAMINE PHOSPHATE TRANSFERASE 2"/>
    <property type="match status" value="1"/>
</dbReference>
<dbReference type="Proteomes" id="UP001461498">
    <property type="component" value="Unassembled WGS sequence"/>
</dbReference>
<keyword evidence="5" id="KW-0808">Transferase</keyword>
<evidence type="ECO:0000256" key="10">
    <source>
        <dbReference type="ARBA" id="ARBA00023180"/>
    </source>
</evidence>
<comment type="caution">
    <text evidence="13">The sequence shown here is derived from an EMBL/GenBank/DDBJ whole genome shotgun (WGS) entry which is preliminary data.</text>
</comment>
<keyword evidence="10" id="KW-0325">Glycoprotein</keyword>
<comment type="subcellular location">
    <subcellularLocation>
        <location evidence="1">Endoplasmic reticulum membrane</location>
        <topology evidence="1">Multi-pass membrane protein</topology>
    </subcellularLocation>
</comment>
<feature type="transmembrane region" description="Helical" evidence="11">
    <location>
        <begin position="773"/>
        <end position="795"/>
    </location>
</feature>
<evidence type="ECO:0000256" key="11">
    <source>
        <dbReference type="SAM" id="Phobius"/>
    </source>
</evidence>
<feature type="transmembrane region" description="Helical" evidence="11">
    <location>
        <begin position="476"/>
        <end position="496"/>
    </location>
</feature>
<feature type="transmembrane region" description="Helical" evidence="11">
    <location>
        <begin position="722"/>
        <end position="744"/>
    </location>
</feature>
<evidence type="ECO:0000313" key="14">
    <source>
        <dbReference type="Proteomes" id="UP001461498"/>
    </source>
</evidence>
<feature type="transmembrane region" description="Helical" evidence="11">
    <location>
        <begin position="508"/>
        <end position="528"/>
    </location>
</feature>
<sequence length="896" mass="103712">MKDRREYFYFYLFCVQFLGALCFYCGFFPSSTSSDQYSTMDELPNIDDSNVDYFVAYKKHFKKCIIMVIDSLRYDFVDTGSNSTYFPYLTDKLNSENSCLLKAKVQSPTVTLPRIKSLITGSVPGFLDIVSNFGKSELFSDNFITQANSNGNRILFFGDETWINLLPEAFKRSEGTTSFFVSDYTEVDLNVTRNVERELHNDDWDIMILHYLGLDHIGHIEGPRSNLVKPKLLEMDSIISKINEHFISLKENALIIICGDHGMKDSGGHGGTSLSEILVPVAILNYNCDPVDLTMIDQMDLAPIISVLLGLPIPYDSIGKLHYNVLTGINEHYALYAMYYNTLRLLEKITKFNLNETNSNDFINTYFNNAMKFYKSYLITKSHSDYLNTAKYFSQLQEFLSDKLISMNVNYDVTLMIFGMFLFLQSVVASIFGHNFLSKFSLKMVVFITLFIALLHCTFCYLSLSYSTTCSLSMNHIFFTFLIIFLLLYNLLGINYSRKSALSYTPHSQYLIICTLLHIISLTSSSFIEEEHQFWYFLIVTISLLFIRKDFLGFGAILICHRFLRYLNQTGDKWASMPDIEDWLLENDIIYTLILYIFSLLITCFINLKLHSFTSYSLSFFTIGQYALIFLYKILSGSFKVSYIGINQRTAVSIARCFWILTFLKLIIIFKYMIGIRKSSFIKELIDLIFGLTLITICFLYKPHNLIIIPSLIFFSFIYRKCFKFDTVSIIYFHYCLGSVFYFYQGNSNSISTIDVSSGYVGLESYNIFLTGLYISLNTFSSPILAFLLMLKFFAYNSKFISSLAEIFRMYTLIYGFQIIVYSIVMTLQRHHIFIWTVFAPKLLYIFSHLVLNLILLFITLGLFLLSKIVGNTSLNLLKFHDFYKLFYLKDKVKGK</sequence>
<comment type="pathway">
    <text evidence="2">Glycolipid biosynthesis; glycosylphosphatidylinositol-anchor biosynthesis.</text>
</comment>
<evidence type="ECO:0000256" key="7">
    <source>
        <dbReference type="ARBA" id="ARBA00022824"/>
    </source>
</evidence>
<feature type="transmembrane region" description="Helical" evidence="11">
    <location>
        <begin position="680"/>
        <end position="701"/>
    </location>
</feature>
<dbReference type="InterPro" id="IPR037674">
    <property type="entry name" value="PIG-G_N"/>
</dbReference>
<evidence type="ECO:0000313" key="13">
    <source>
        <dbReference type="EMBL" id="KAK9510154.1"/>
    </source>
</evidence>
<dbReference type="InterPro" id="IPR002591">
    <property type="entry name" value="Phosphodiest/P_Trfase"/>
</dbReference>
<dbReference type="Pfam" id="PF19316">
    <property type="entry name" value="PIGO_PIGG"/>
    <property type="match status" value="1"/>
</dbReference>
<keyword evidence="9 11" id="KW-0472">Membrane</keyword>
<dbReference type="GO" id="GO:0005789">
    <property type="term" value="C:endoplasmic reticulum membrane"/>
    <property type="evidence" value="ECO:0007669"/>
    <property type="project" value="UniProtKB-SubCell"/>
</dbReference>
<dbReference type="GO" id="GO:0006506">
    <property type="term" value="P:GPI anchor biosynthetic process"/>
    <property type="evidence" value="ECO:0007669"/>
    <property type="project" value="UniProtKB-KW"/>
</dbReference>
<dbReference type="EMBL" id="JAPXFL010000002">
    <property type="protein sequence ID" value="KAK9510154.1"/>
    <property type="molecule type" value="Genomic_DNA"/>
</dbReference>
<comment type="similarity">
    <text evidence="3">Belongs to the PIGG/PIGN/PIGO family. PIGG subfamily.</text>
</comment>
<keyword evidence="6 11" id="KW-0812">Transmembrane</keyword>
<evidence type="ECO:0000256" key="9">
    <source>
        <dbReference type="ARBA" id="ARBA00023136"/>
    </source>
</evidence>